<protein>
    <submittedName>
        <fullName evidence="3">PREDICTED: HNH</fullName>
    </submittedName>
</protein>
<dbReference type="Pfam" id="PF01844">
    <property type="entry name" value="HNH"/>
    <property type="match status" value="1"/>
</dbReference>
<dbReference type="InParanoid" id="A0A5E4FR17"/>
<dbReference type="Proteomes" id="UP000327085">
    <property type="component" value="Chromosome 5"/>
</dbReference>
<feature type="compositionally biased region" description="Polar residues" evidence="1">
    <location>
        <begin position="22"/>
        <end position="44"/>
    </location>
</feature>
<dbReference type="InterPro" id="IPR002711">
    <property type="entry name" value="HNH"/>
</dbReference>
<accession>A0A5E4FR17</accession>
<dbReference type="CDD" id="cd00085">
    <property type="entry name" value="HNHc"/>
    <property type="match status" value="1"/>
</dbReference>
<sequence>MRPSKEPKRRSRPSSPLRDRTTAPSSGFERSSSPKSRASRLTSPVSLLNRDLEELQELATSSNTNPRIFPYNVKQQCWEKAEKIRGRDPDRWRRDSLGNTVFRKLVGCPGCLCHDYDHIVPYSKGGQSTLDNCQVLQATVNRSKGNRTEFSRAELIQKSSYCRVSGRDMDLIELSAYGNLIGRDADEVANAILDGDHRPREWKLGVLCDFYTCSVDDGDRGRDIGHQHTPASGRSTHSDNPNHLSFLL</sequence>
<dbReference type="InterPro" id="IPR003615">
    <property type="entry name" value="HNH_nuc"/>
</dbReference>
<dbReference type="Gene3D" id="1.10.30.50">
    <property type="match status" value="1"/>
</dbReference>
<dbReference type="GO" id="GO:0004519">
    <property type="term" value="F:endonuclease activity"/>
    <property type="evidence" value="ECO:0007669"/>
    <property type="project" value="InterPro"/>
</dbReference>
<feature type="domain" description="HNH nuclease" evidence="2">
    <location>
        <begin position="96"/>
        <end position="142"/>
    </location>
</feature>
<evidence type="ECO:0000259" key="2">
    <source>
        <dbReference type="SMART" id="SM00507"/>
    </source>
</evidence>
<dbReference type="EMBL" id="CABIKO010000177">
    <property type="protein sequence ID" value="VVA29921.1"/>
    <property type="molecule type" value="Genomic_DNA"/>
</dbReference>
<dbReference type="OMA" id="AREDSYC"/>
<dbReference type="SMART" id="SM00507">
    <property type="entry name" value="HNHc"/>
    <property type="match status" value="1"/>
</dbReference>
<name>A0A5E4FR17_PRUDU</name>
<dbReference type="GO" id="GO:0003676">
    <property type="term" value="F:nucleic acid binding"/>
    <property type="evidence" value="ECO:0007669"/>
    <property type="project" value="InterPro"/>
</dbReference>
<reference evidence="4" key="1">
    <citation type="journal article" date="2020" name="Plant J.">
        <title>Transposons played a major role in the diversification between the closely related almond and peach genomes: results from the almond genome sequence.</title>
        <authorList>
            <person name="Alioto T."/>
            <person name="Alexiou K.G."/>
            <person name="Bardil A."/>
            <person name="Barteri F."/>
            <person name="Castanera R."/>
            <person name="Cruz F."/>
            <person name="Dhingra A."/>
            <person name="Duval H."/>
            <person name="Fernandez I Marti A."/>
            <person name="Frias L."/>
            <person name="Galan B."/>
            <person name="Garcia J.L."/>
            <person name="Howad W."/>
            <person name="Gomez-Garrido J."/>
            <person name="Gut M."/>
            <person name="Julca I."/>
            <person name="Morata J."/>
            <person name="Puigdomenech P."/>
            <person name="Ribeca P."/>
            <person name="Rubio Cabetas M.J."/>
            <person name="Vlasova A."/>
            <person name="Wirthensohn M."/>
            <person name="Garcia-Mas J."/>
            <person name="Gabaldon T."/>
            <person name="Casacuberta J.M."/>
            <person name="Arus P."/>
        </authorList>
    </citation>
    <scope>NUCLEOTIDE SEQUENCE [LARGE SCALE GENOMIC DNA]</scope>
    <source>
        <strain evidence="4">cv. Texas</strain>
    </source>
</reference>
<evidence type="ECO:0000256" key="1">
    <source>
        <dbReference type="SAM" id="MobiDB-lite"/>
    </source>
</evidence>
<dbReference type="Gramene" id="VVA29921">
    <property type="protein sequence ID" value="VVA29921"/>
    <property type="gene ID" value="Prudul26B025493"/>
</dbReference>
<gene>
    <name evidence="3" type="ORF">ALMOND_2B025493</name>
</gene>
<evidence type="ECO:0000313" key="4">
    <source>
        <dbReference type="Proteomes" id="UP000327085"/>
    </source>
</evidence>
<dbReference type="GO" id="GO:0008270">
    <property type="term" value="F:zinc ion binding"/>
    <property type="evidence" value="ECO:0007669"/>
    <property type="project" value="InterPro"/>
</dbReference>
<proteinExistence type="predicted"/>
<dbReference type="PANTHER" id="PTHR33427">
    <property type="entry name" value="HNH ENDONUCLEASE"/>
    <property type="match status" value="1"/>
</dbReference>
<feature type="region of interest" description="Disordered" evidence="1">
    <location>
        <begin position="1"/>
        <end position="44"/>
    </location>
</feature>
<feature type="region of interest" description="Disordered" evidence="1">
    <location>
        <begin position="224"/>
        <end position="248"/>
    </location>
</feature>
<evidence type="ECO:0000313" key="3">
    <source>
        <dbReference type="EMBL" id="VVA29921.1"/>
    </source>
</evidence>
<feature type="compositionally biased region" description="Polar residues" evidence="1">
    <location>
        <begin position="229"/>
        <end position="248"/>
    </location>
</feature>
<organism evidence="3 4">
    <name type="scientific">Prunus dulcis</name>
    <name type="common">Almond</name>
    <name type="synonym">Amygdalus dulcis</name>
    <dbReference type="NCBI Taxonomy" id="3755"/>
    <lineage>
        <taxon>Eukaryota</taxon>
        <taxon>Viridiplantae</taxon>
        <taxon>Streptophyta</taxon>
        <taxon>Embryophyta</taxon>
        <taxon>Tracheophyta</taxon>
        <taxon>Spermatophyta</taxon>
        <taxon>Magnoliopsida</taxon>
        <taxon>eudicotyledons</taxon>
        <taxon>Gunneridae</taxon>
        <taxon>Pentapetalae</taxon>
        <taxon>rosids</taxon>
        <taxon>fabids</taxon>
        <taxon>Rosales</taxon>
        <taxon>Rosaceae</taxon>
        <taxon>Amygdaloideae</taxon>
        <taxon>Amygdaleae</taxon>
        <taxon>Prunus</taxon>
    </lineage>
</organism>
<dbReference type="AlphaFoldDB" id="A0A5E4FR17"/>
<dbReference type="PANTHER" id="PTHR33427:SF3">
    <property type="entry name" value="HNH ENDONUCLEASE"/>
    <property type="match status" value="1"/>
</dbReference>